<keyword evidence="5 7" id="KW-0472">Membrane</keyword>
<name>B7PHR7_IXOSC</name>
<dbReference type="EMBL" id="ABJB010589927">
    <property type="status" value="NOT_ANNOTATED_CDS"/>
    <property type="molecule type" value="Genomic_DNA"/>
</dbReference>
<dbReference type="EMBL" id="ABJB011082914">
    <property type="status" value="NOT_ANNOTATED_CDS"/>
    <property type="molecule type" value="Genomic_DNA"/>
</dbReference>
<evidence type="ECO:0000256" key="5">
    <source>
        <dbReference type="ARBA" id="ARBA00023136"/>
    </source>
</evidence>
<feature type="transmembrane region" description="Helical" evidence="7">
    <location>
        <begin position="139"/>
        <end position="162"/>
    </location>
</feature>
<evidence type="ECO:0000313" key="9">
    <source>
        <dbReference type="EnsemblMetazoa" id="ISCW018260-PA"/>
    </source>
</evidence>
<reference evidence="9" key="2">
    <citation type="submission" date="2020-05" db="UniProtKB">
        <authorList>
            <consortium name="EnsemblMetazoa"/>
        </authorList>
    </citation>
    <scope>IDENTIFICATION</scope>
    <source>
        <strain evidence="9">wikel</strain>
    </source>
</reference>
<dbReference type="GO" id="GO:0007606">
    <property type="term" value="P:sensory perception of chemical stimulus"/>
    <property type="evidence" value="ECO:0000318"/>
    <property type="project" value="GO_Central"/>
</dbReference>
<dbReference type="PANTHER" id="PTHR21421">
    <property type="entry name" value="GUSTATORY RECEPTOR"/>
    <property type="match status" value="1"/>
</dbReference>
<feature type="transmembrane region" description="Helical" evidence="7">
    <location>
        <begin position="323"/>
        <end position="342"/>
    </location>
</feature>
<dbReference type="InParanoid" id="B7PHR7"/>
<dbReference type="PANTHER" id="PTHR21421:SF29">
    <property type="entry name" value="GUSTATORY RECEPTOR 5A FOR TREHALOSE-RELATED"/>
    <property type="match status" value="1"/>
</dbReference>
<dbReference type="PaxDb" id="6945-B7PHR7"/>
<protein>
    <recommendedName>
        <fullName evidence="11">Gustatory receptor</fullName>
    </recommendedName>
</protein>
<evidence type="ECO:0000313" key="8">
    <source>
        <dbReference type="EMBL" id="EEC06139.1"/>
    </source>
</evidence>
<dbReference type="VEuPathDB" id="VectorBase:ISCI018260"/>
<evidence type="ECO:0000256" key="2">
    <source>
        <dbReference type="ARBA" id="ARBA00022475"/>
    </source>
</evidence>
<dbReference type="InterPro" id="IPR013604">
    <property type="entry name" value="7TM_chemorcpt"/>
</dbReference>
<dbReference type="GO" id="GO:0050909">
    <property type="term" value="P:sensory perception of taste"/>
    <property type="evidence" value="ECO:0007669"/>
    <property type="project" value="InterPro"/>
</dbReference>
<evidence type="ECO:0000256" key="1">
    <source>
        <dbReference type="ARBA" id="ARBA00004651"/>
    </source>
</evidence>
<dbReference type="Pfam" id="PF08395">
    <property type="entry name" value="7tm_7"/>
    <property type="match status" value="1"/>
</dbReference>
<dbReference type="EMBL" id="DS714433">
    <property type="protein sequence ID" value="EEC06139.1"/>
    <property type="molecule type" value="Genomic_DNA"/>
</dbReference>
<keyword evidence="3 7" id="KW-0812">Transmembrane</keyword>
<dbReference type="GO" id="GO:0038023">
    <property type="term" value="F:signaling receptor activity"/>
    <property type="evidence" value="ECO:0007669"/>
    <property type="project" value="UniProtKB-ARBA"/>
</dbReference>
<evidence type="ECO:0008006" key="11">
    <source>
        <dbReference type="Google" id="ProtNLM"/>
    </source>
</evidence>
<sequence>MYTSRRTTKLFVIRHVDEKVDPENNRTVFKQLRPILWSLKLLGFYSDLYEDAERPVRPWYHDVSTWTCVTLGLLHAYALASLTACIEGDFWATAYNFFRAGSAVVSSQAVISKGPQACALIHRLGTFSSRPGHNLKKTCTVMVLVVLGYVILRIAVHSMVLLDYNAHDLSKHAKIAWFGIESQLPASVLLPLCLVDVVLNSILVTGSLLLSVALYLALTVALRHRYEAFNDAINRHVRDNVVRQEETQDQSWTTTRENRGLDVHELRELRQIQTDLGVAVLEMETHFSPTAFAWVSFFVLGVCAEVSRFLGHHESGLSDEHRILVIGLNLGSVTLLFVLLAVMSSRLSETSNASMMPLHRALGLSSDRPQEYHEGLLLISQLRAPAVVLTGWGFFYFSRGFVLTLAGALLSYVIIILQLNSDLDKEKEIGKDG</sequence>
<feature type="transmembrane region" description="Helical" evidence="7">
    <location>
        <begin position="401"/>
        <end position="419"/>
    </location>
</feature>
<dbReference type="VEuPathDB" id="VectorBase:ISCP_010768"/>
<dbReference type="VEuPathDB" id="VectorBase:ISCW018260"/>
<dbReference type="EnsemblMetazoa" id="ISCW018260-RA">
    <property type="protein sequence ID" value="ISCW018260-PA"/>
    <property type="gene ID" value="ISCW018260"/>
</dbReference>
<evidence type="ECO:0000256" key="6">
    <source>
        <dbReference type="ARBA" id="ARBA00023170"/>
    </source>
</evidence>
<keyword evidence="4 7" id="KW-1133">Transmembrane helix</keyword>
<evidence type="ECO:0000256" key="3">
    <source>
        <dbReference type="ARBA" id="ARBA00022692"/>
    </source>
</evidence>
<keyword evidence="2" id="KW-1003">Cell membrane</keyword>
<dbReference type="GO" id="GO:0005886">
    <property type="term" value="C:plasma membrane"/>
    <property type="evidence" value="ECO:0007669"/>
    <property type="project" value="UniProtKB-SubCell"/>
</dbReference>
<dbReference type="GO" id="GO:0051606">
    <property type="term" value="P:detection of stimulus"/>
    <property type="evidence" value="ECO:0007669"/>
    <property type="project" value="UniProtKB-ARBA"/>
</dbReference>
<feature type="transmembrane region" description="Helical" evidence="7">
    <location>
        <begin position="197"/>
        <end position="218"/>
    </location>
</feature>
<accession>B7PHR7</accession>
<evidence type="ECO:0000256" key="7">
    <source>
        <dbReference type="SAM" id="Phobius"/>
    </source>
</evidence>
<evidence type="ECO:0000256" key="4">
    <source>
        <dbReference type="ARBA" id="ARBA00022989"/>
    </source>
</evidence>
<dbReference type="Proteomes" id="UP000001555">
    <property type="component" value="Unassembled WGS sequence"/>
</dbReference>
<dbReference type="OrthoDB" id="5800391at2759"/>
<organism>
    <name type="scientific">Ixodes scapularis</name>
    <name type="common">Black-legged tick</name>
    <name type="synonym">Deer tick</name>
    <dbReference type="NCBI Taxonomy" id="6945"/>
    <lineage>
        <taxon>Eukaryota</taxon>
        <taxon>Metazoa</taxon>
        <taxon>Ecdysozoa</taxon>
        <taxon>Arthropoda</taxon>
        <taxon>Chelicerata</taxon>
        <taxon>Arachnida</taxon>
        <taxon>Acari</taxon>
        <taxon>Parasitiformes</taxon>
        <taxon>Ixodida</taxon>
        <taxon>Ixodoidea</taxon>
        <taxon>Ixodidae</taxon>
        <taxon>Ixodinae</taxon>
        <taxon>Ixodes</taxon>
    </lineage>
</organism>
<proteinExistence type="predicted"/>
<reference evidence="8 10" key="1">
    <citation type="submission" date="2008-03" db="EMBL/GenBank/DDBJ databases">
        <title>Annotation of Ixodes scapularis.</title>
        <authorList>
            <consortium name="Ixodes scapularis Genome Project Consortium"/>
            <person name="Caler E."/>
            <person name="Hannick L.I."/>
            <person name="Bidwell S."/>
            <person name="Joardar V."/>
            <person name="Thiagarajan M."/>
            <person name="Amedeo P."/>
            <person name="Galinsky K.J."/>
            <person name="Schobel S."/>
            <person name="Inman J."/>
            <person name="Hostetler J."/>
            <person name="Miller J."/>
            <person name="Hammond M."/>
            <person name="Megy K."/>
            <person name="Lawson D."/>
            <person name="Kodira C."/>
            <person name="Sutton G."/>
            <person name="Meyer J."/>
            <person name="Hill C.A."/>
            <person name="Birren B."/>
            <person name="Nene V."/>
            <person name="Collins F."/>
            <person name="Alarcon-Chaidez F."/>
            <person name="Wikel S."/>
            <person name="Strausberg R."/>
        </authorList>
    </citation>
    <scope>NUCLEOTIDE SEQUENCE [LARGE SCALE GENOMIC DNA]</scope>
    <source>
        <strain evidence="10">Wikel</strain>
        <strain evidence="8">Wikel colony</strain>
    </source>
</reference>
<dbReference type="AlphaFoldDB" id="B7PHR7"/>
<gene>
    <name evidence="8" type="ORF">IscW_ISCW018260</name>
</gene>
<keyword evidence="6" id="KW-0675">Receptor</keyword>
<comment type="subcellular location">
    <subcellularLocation>
        <location evidence="1">Cell membrane</location>
        <topology evidence="1">Multi-pass membrane protein</topology>
    </subcellularLocation>
</comment>
<evidence type="ECO:0000313" key="10">
    <source>
        <dbReference type="Proteomes" id="UP000001555"/>
    </source>
</evidence>
<keyword evidence="10" id="KW-1185">Reference proteome</keyword>
<dbReference type="VEuPathDB" id="VectorBase:ISCP_023795"/>
<dbReference type="HOGENOM" id="CLU_633541_0_0_1"/>